<feature type="transmembrane region" description="Helical" evidence="3">
    <location>
        <begin position="47"/>
        <end position="65"/>
    </location>
</feature>
<feature type="transmembrane region" description="Helical" evidence="3">
    <location>
        <begin position="214"/>
        <end position="237"/>
    </location>
</feature>
<comment type="subcellular location">
    <subcellularLocation>
        <location evidence="1">Membrane</location>
        <topology evidence="1">Multi-pass membrane protein</topology>
    </subcellularLocation>
</comment>
<evidence type="ECO:0000259" key="4">
    <source>
        <dbReference type="PROSITE" id="PS50850"/>
    </source>
</evidence>
<feature type="transmembrane region" description="Helical" evidence="3">
    <location>
        <begin position="325"/>
        <end position="344"/>
    </location>
</feature>
<gene>
    <name evidence="5" type="ORF">DAEQUDRAFT_733922</name>
</gene>
<dbReference type="PANTHER" id="PTHR11360:SF234">
    <property type="entry name" value="MFS-TYPE TRANSPORTER DBAD-RELATED"/>
    <property type="match status" value="1"/>
</dbReference>
<dbReference type="InterPro" id="IPR011701">
    <property type="entry name" value="MFS"/>
</dbReference>
<feature type="transmembrane region" description="Helical" evidence="3">
    <location>
        <begin position="140"/>
        <end position="162"/>
    </location>
</feature>
<accession>A0A165KNA3</accession>
<sequence length="448" mass="48168">MSIDAFPDEKVPVDVVAASLEDGLPENKSGETQTNAAETPTPSRKDAWLILIGGWLLLFTTFGYTNAFGVYEDVLTRAGTSSPSNISWMGSTQLFFFSAMALPAGRLLDKGYYRQTMVFGSVLFVFSLFMVSLAHPTSYYQMYLSLGIGMGLGCGIIYIPAVAIQAHYWKEHRALAMGIVNTGASVGGIVYPILLNQLLFKKEIGFGPSVRATGYLTLGILVIVNCLMLIALSGGAAKRYAPVPEPRGAFSMKAIVTDLPYISFVIGCFLVCWGLFFPYFYLQLWSTSHGLDATFGFYTLAILNAASVFGRTIPNLLADRFGPANALTTVCFGSGVLILAMFGLHNVAGVAVFCVLYGFFSGGVLALLSPTLASLSPPSQIGVRLGFAFFIGSFCNLTGTPIDGALLTAGPYRWYRPIIFSATVMLVGTAINVVGRMLAARRRGTPWV</sequence>
<feature type="transmembrane region" description="Helical" evidence="3">
    <location>
        <begin position="350"/>
        <end position="369"/>
    </location>
</feature>
<dbReference type="InterPro" id="IPR020846">
    <property type="entry name" value="MFS_dom"/>
</dbReference>
<evidence type="ECO:0000313" key="6">
    <source>
        <dbReference type="Proteomes" id="UP000076727"/>
    </source>
</evidence>
<dbReference type="SUPFAM" id="SSF103473">
    <property type="entry name" value="MFS general substrate transporter"/>
    <property type="match status" value="1"/>
</dbReference>
<dbReference type="OrthoDB" id="2213137at2759"/>
<feature type="transmembrane region" description="Helical" evidence="3">
    <location>
        <begin position="116"/>
        <end position="134"/>
    </location>
</feature>
<name>A0A165KNA3_9APHY</name>
<feature type="transmembrane region" description="Helical" evidence="3">
    <location>
        <begin position="258"/>
        <end position="281"/>
    </location>
</feature>
<feature type="transmembrane region" description="Helical" evidence="3">
    <location>
        <begin position="414"/>
        <end position="434"/>
    </location>
</feature>
<feature type="transmembrane region" description="Helical" evidence="3">
    <location>
        <begin position="381"/>
        <end position="402"/>
    </location>
</feature>
<keyword evidence="3" id="KW-0472">Membrane</keyword>
<proteinExistence type="inferred from homology"/>
<dbReference type="STRING" id="1314783.A0A165KNA3"/>
<dbReference type="PROSITE" id="PS50850">
    <property type="entry name" value="MFS"/>
    <property type="match status" value="1"/>
</dbReference>
<keyword evidence="3" id="KW-1133">Transmembrane helix</keyword>
<dbReference type="InterPro" id="IPR050327">
    <property type="entry name" value="Proton-linked_MCT"/>
</dbReference>
<comment type="similarity">
    <text evidence="2">Belongs to the major facilitator superfamily. Monocarboxylate porter (TC 2.A.1.13) family.</text>
</comment>
<dbReference type="GO" id="GO:0022857">
    <property type="term" value="F:transmembrane transporter activity"/>
    <property type="evidence" value="ECO:0007669"/>
    <property type="project" value="InterPro"/>
</dbReference>
<evidence type="ECO:0000256" key="1">
    <source>
        <dbReference type="ARBA" id="ARBA00004141"/>
    </source>
</evidence>
<organism evidence="5 6">
    <name type="scientific">Daedalea quercina L-15889</name>
    <dbReference type="NCBI Taxonomy" id="1314783"/>
    <lineage>
        <taxon>Eukaryota</taxon>
        <taxon>Fungi</taxon>
        <taxon>Dikarya</taxon>
        <taxon>Basidiomycota</taxon>
        <taxon>Agaricomycotina</taxon>
        <taxon>Agaricomycetes</taxon>
        <taxon>Polyporales</taxon>
        <taxon>Fomitopsis</taxon>
    </lineage>
</organism>
<feature type="transmembrane region" description="Helical" evidence="3">
    <location>
        <begin position="174"/>
        <end position="194"/>
    </location>
</feature>
<feature type="transmembrane region" description="Helical" evidence="3">
    <location>
        <begin position="85"/>
        <end position="104"/>
    </location>
</feature>
<dbReference type="PANTHER" id="PTHR11360">
    <property type="entry name" value="MONOCARBOXYLATE TRANSPORTER"/>
    <property type="match status" value="1"/>
</dbReference>
<keyword evidence="3" id="KW-0812">Transmembrane</keyword>
<evidence type="ECO:0000256" key="2">
    <source>
        <dbReference type="ARBA" id="ARBA00006727"/>
    </source>
</evidence>
<feature type="transmembrane region" description="Helical" evidence="3">
    <location>
        <begin position="293"/>
        <end position="313"/>
    </location>
</feature>
<feature type="domain" description="Major facilitator superfamily (MFS) profile" evidence="4">
    <location>
        <begin position="47"/>
        <end position="447"/>
    </location>
</feature>
<reference evidence="5 6" key="1">
    <citation type="journal article" date="2016" name="Mol. Biol. Evol.">
        <title>Comparative Genomics of Early-Diverging Mushroom-Forming Fungi Provides Insights into the Origins of Lignocellulose Decay Capabilities.</title>
        <authorList>
            <person name="Nagy L.G."/>
            <person name="Riley R."/>
            <person name="Tritt A."/>
            <person name="Adam C."/>
            <person name="Daum C."/>
            <person name="Floudas D."/>
            <person name="Sun H."/>
            <person name="Yadav J.S."/>
            <person name="Pangilinan J."/>
            <person name="Larsson K.H."/>
            <person name="Matsuura K."/>
            <person name="Barry K."/>
            <person name="Labutti K."/>
            <person name="Kuo R."/>
            <person name="Ohm R.A."/>
            <person name="Bhattacharya S.S."/>
            <person name="Shirouzu T."/>
            <person name="Yoshinaga Y."/>
            <person name="Martin F.M."/>
            <person name="Grigoriev I.V."/>
            <person name="Hibbett D.S."/>
        </authorList>
    </citation>
    <scope>NUCLEOTIDE SEQUENCE [LARGE SCALE GENOMIC DNA]</scope>
    <source>
        <strain evidence="5 6">L-15889</strain>
    </source>
</reference>
<dbReference type="EMBL" id="KV429193">
    <property type="protein sequence ID" value="KZT63355.1"/>
    <property type="molecule type" value="Genomic_DNA"/>
</dbReference>
<protein>
    <submittedName>
        <fullName evidence="5">MFS general substrate transporter</fullName>
    </submittedName>
</protein>
<dbReference type="Proteomes" id="UP000076727">
    <property type="component" value="Unassembled WGS sequence"/>
</dbReference>
<dbReference type="Gene3D" id="1.20.1250.20">
    <property type="entry name" value="MFS general substrate transporter like domains"/>
    <property type="match status" value="1"/>
</dbReference>
<dbReference type="AlphaFoldDB" id="A0A165KNA3"/>
<dbReference type="Pfam" id="PF07690">
    <property type="entry name" value="MFS_1"/>
    <property type="match status" value="1"/>
</dbReference>
<evidence type="ECO:0000256" key="3">
    <source>
        <dbReference type="SAM" id="Phobius"/>
    </source>
</evidence>
<dbReference type="InterPro" id="IPR036259">
    <property type="entry name" value="MFS_trans_sf"/>
</dbReference>
<evidence type="ECO:0000313" key="5">
    <source>
        <dbReference type="EMBL" id="KZT63355.1"/>
    </source>
</evidence>
<keyword evidence="6" id="KW-1185">Reference proteome</keyword>
<dbReference type="GO" id="GO:0016020">
    <property type="term" value="C:membrane"/>
    <property type="evidence" value="ECO:0007669"/>
    <property type="project" value="UniProtKB-SubCell"/>
</dbReference>